<protein>
    <submittedName>
        <fullName evidence="2">Por secretion system C-terminal sorting domain-containing protein</fullName>
    </submittedName>
</protein>
<accession>A0A0X3AQ11</accession>
<sequence length="659" mass="73854">MKMKFIPLLFILGCIASNSQITTTGGAKFFVSPGTTVFSTGDLTIENSSDVFTNKGNVKISEGTIKNNGSPKNFVLTYDDEKNYGQLIIVNNKSSVGGVTIQKRLDDYYGSGEILFGIPFINYTYNNFSDDLTNKQIRPELICGLFGTNNNCKGSKKWNDHPLFTWREDRFRYDPFQENENFVPGKYYAFRKAKFDTGSNFTNVISFEGTPYVAGTKPTDGGAASSADLSLPVNNRVAGGYKIGNNAKNGYGLYYWTYLDDPFASTVKYNAYTLNETLDSNRYWDRILRMVNPYTSNINILELLKGQISNIIGVASDGPITNQVTNGKTRYEGKTQAATFDNNGQLIGDDVSIIPPMTNFFIKAKSDDVKVDLYKNSNPQTFTQSKYEFDKGKVTKSNANFDDLYQLNLVLTSGKTYYGNTYLAAGASLITGEFNQWEAKNKSSKEDISITRIYTIPESINGGKYPGYEDTELYINVINSNNSSKVSIPVGVNISDMDRGKEFTFSSELKYNMIPLKNEGKTNFDDPDAKFYFHDKENNVVKEINTDFSYSVTLNESTSDRFEIFFKEPGTLGNEDINTLNGLTTIYKTGNEYKVQFDKSWQKAEVNVFNVLGQLISSEKNINTQNDYLLPIHTTSSSLYVIVVTNQITGEKVTKKIVK</sequence>
<name>A0A0X3AQ11_9FLAO</name>
<keyword evidence="3" id="KW-1185">Reference proteome</keyword>
<keyword evidence="1" id="KW-0732">Signal</keyword>
<dbReference type="STRING" id="1586267.GCA_001418685_00969"/>
<proteinExistence type="predicted"/>
<organism evidence="2 3">
    <name type="scientific">Apibacter mensalis</name>
    <dbReference type="NCBI Taxonomy" id="1586267"/>
    <lineage>
        <taxon>Bacteria</taxon>
        <taxon>Pseudomonadati</taxon>
        <taxon>Bacteroidota</taxon>
        <taxon>Flavobacteriia</taxon>
        <taxon>Flavobacteriales</taxon>
        <taxon>Weeksellaceae</taxon>
        <taxon>Apibacter</taxon>
    </lineage>
</organism>
<dbReference type="Proteomes" id="UP000182761">
    <property type="component" value="Unassembled WGS sequence"/>
</dbReference>
<evidence type="ECO:0000313" key="2">
    <source>
        <dbReference type="EMBL" id="CVK16125.1"/>
    </source>
</evidence>
<gene>
    <name evidence="2" type="ORF">Ga0061079_10584</name>
</gene>
<feature type="chain" id="PRO_5007049785" evidence="1">
    <location>
        <begin position="20"/>
        <end position="659"/>
    </location>
</feature>
<dbReference type="EMBL" id="FCOR01000005">
    <property type="protein sequence ID" value="CVK16125.1"/>
    <property type="molecule type" value="Genomic_DNA"/>
</dbReference>
<evidence type="ECO:0000256" key="1">
    <source>
        <dbReference type="SAM" id="SignalP"/>
    </source>
</evidence>
<evidence type="ECO:0000313" key="3">
    <source>
        <dbReference type="Proteomes" id="UP000182761"/>
    </source>
</evidence>
<dbReference type="AlphaFoldDB" id="A0A0X3AQ11"/>
<reference evidence="2 3" key="1">
    <citation type="submission" date="2016-01" db="EMBL/GenBank/DDBJ databases">
        <authorList>
            <person name="McClelland M."/>
            <person name="Jain A."/>
            <person name="Saraogi P."/>
            <person name="Mendelson R."/>
            <person name="Westerman R."/>
            <person name="SanMiguel P."/>
            <person name="Csonka L."/>
        </authorList>
    </citation>
    <scope>NUCLEOTIDE SEQUENCE [LARGE SCALE GENOMIC DNA]</scope>
    <source>
        <strain evidence="2 3">R-53146</strain>
    </source>
</reference>
<feature type="signal peptide" evidence="1">
    <location>
        <begin position="1"/>
        <end position="19"/>
    </location>
</feature>